<evidence type="ECO:0000313" key="2">
    <source>
        <dbReference type="Proteomes" id="UP000789405"/>
    </source>
</evidence>
<accession>A0A9N9JYD6</accession>
<dbReference type="EMBL" id="CAJVPY010036285">
    <property type="protein sequence ID" value="CAG8801840.1"/>
    <property type="molecule type" value="Genomic_DNA"/>
</dbReference>
<keyword evidence="2" id="KW-1185">Reference proteome</keyword>
<reference evidence="1" key="1">
    <citation type="submission" date="2021-06" db="EMBL/GenBank/DDBJ databases">
        <authorList>
            <person name="Kallberg Y."/>
            <person name="Tangrot J."/>
            <person name="Rosling A."/>
        </authorList>
    </citation>
    <scope>NUCLEOTIDE SEQUENCE</scope>
    <source>
        <strain evidence="1">MA453B</strain>
    </source>
</reference>
<dbReference type="Proteomes" id="UP000789405">
    <property type="component" value="Unassembled WGS sequence"/>
</dbReference>
<comment type="caution">
    <text evidence="1">The sequence shown here is derived from an EMBL/GenBank/DDBJ whole genome shotgun (WGS) entry which is preliminary data.</text>
</comment>
<dbReference type="OrthoDB" id="10417359at2759"/>
<gene>
    <name evidence="1" type="ORF">DERYTH_LOCUS23544</name>
</gene>
<name>A0A9N9JYD6_9GLOM</name>
<feature type="non-terminal residue" evidence="1">
    <location>
        <position position="1"/>
    </location>
</feature>
<sequence>CQTPRSNDVFKKIKDRLAKTCNFCLDKRQLNYQNTKNSNIKKPLIEITLDINILSQIIDEITKTENTEEFEIIVQFGILNLSLNETTKFIREQIENGNGYKW</sequence>
<dbReference type="AlphaFoldDB" id="A0A9N9JYD6"/>
<proteinExistence type="predicted"/>
<protein>
    <submittedName>
        <fullName evidence="1">21039_t:CDS:1</fullName>
    </submittedName>
</protein>
<organism evidence="1 2">
    <name type="scientific">Dentiscutata erythropus</name>
    <dbReference type="NCBI Taxonomy" id="1348616"/>
    <lineage>
        <taxon>Eukaryota</taxon>
        <taxon>Fungi</taxon>
        <taxon>Fungi incertae sedis</taxon>
        <taxon>Mucoromycota</taxon>
        <taxon>Glomeromycotina</taxon>
        <taxon>Glomeromycetes</taxon>
        <taxon>Diversisporales</taxon>
        <taxon>Gigasporaceae</taxon>
        <taxon>Dentiscutata</taxon>
    </lineage>
</organism>
<feature type="non-terminal residue" evidence="1">
    <location>
        <position position="102"/>
    </location>
</feature>
<evidence type="ECO:0000313" key="1">
    <source>
        <dbReference type="EMBL" id="CAG8801840.1"/>
    </source>
</evidence>